<reference evidence="1 2" key="1">
    <citation type="submission" date="2017-11" db="EMBL/GenBank/DDBJ databases">
        <title>Taxonomic description and genome sequences of Spirosoma HA7 sp. nov., isolated from pollen microhabitat of Corylus avellana.</title>
        <authorList>
            <person name="Ambika Manirajan B."/>
            <person name="Suarez C."/>
            <person name="Ratering S."/>
            <person name="Geissler-Plaum R."/>
            <person name="Cardinale M."/>
            <person name="Sylvia S."/>
        </authorList>
    </citation>
    <scope>NUCLEOTIDE SEQUENCE [LARGE SCALE GENOMIC DNA]</scope>
    <source>
        <strain evidence="1 2">HA7</strain>
    </source>
</reference>
<sequence length="258" mass="30526">MDTYLAALDSNNLYLRSAHIWIDSCQAAQKALRVTQKASGLGQQLLGQPSRQALRKEQIKYQVLRQTIHRQARLSYIQLIYQRKRLNELNHRQQLIRDLFQTFSWRYQLARTDLVDQFIGFWLADIQAKYTQKEADVTRLEQALVALNGDRTVNLSDTIYPKLVRKRCFLSWGKSGSVYKQWSNRFELLKRTVDRQNQSFLKIPSLNRLSWSLKTGQIIPEDFVTQFINTSFLIDQRMQTERDLHLTATYLRPQWSVR</sequence>
<name>A0A2K8Z651_9BACT</name>
<dbReference type="OrthoDB" id="9848771at2"/>
<keyword evidence="2" id="KW-1185">Reference proteome</keyword>
<evidence type="ECO:0000313" key="2">
    <source>
        <dbReference type="Proteomes" id="UP000232883"/>
    </source>
</evidence>
<organism evidence="1 2">
    <name type="scientific">Spirosoma pollinicola</name>
    <dbReference type="NCBI Taxonomy" id="2057025"/>
    <lineage>
        <taxon>Bacteria</taxon>
        <taxon>Pseudomonadati</taxon>
        <taxon>Bacteroidota</taxon>
        <taxon>Cytophagia</taxon>
        <taxon>Cytophagales</taxon>
        <taxon>Cytophagaceae</taxon>
        <taxon>Spirosoma</taxon>
    </lineage>
</organism>
<dbReference type="EMBL" id="CP025096">
    <property type="protein sequence ID" value="AUD05367.1"/>
    <property type="molecule type" value="Genomic_DNA"/>
</dbReference>
<dbReference type="RefSeq" id="WP_100991927.1">
    <property type="nucleotide sequence ID" value="NZ_CP025096.1"/>
</dbReference>
<dbReference type="KEGG" id="spir:CWM47_28045"/>
<protein>
    <submittedName>
        <fullName evidence="1">Uncharacterized protein</fullName>
    </submittedName>
</protein>
<accession>A0A2K8Z651</accession>
<gene>
    <name evidence="1" type="ORF">CWM47_28045</name>
</gene>
<proteinExistence type="predicted"/>
<dbReference type="AlphaFoldDB" id="A0A2K8Z651"/>
<evidence type="ECO:0000313" key="1">
    <source>
        <dbReference type="EMBL" id="AUD05367.1"/>
    </source>
</evidence>
<dbReference type="Proteomes" id="UP000232883">
    <property type="component" value="Chromosome"/>
</dbReference>